<protein>
    <recommendedName>
        <fullName evidence="3">Amidophosphoribosyltransferase</fullName>
    </recommendedName>
</protein>
<gene>
    <name evidence="1" type="ORF">BLA60_39690</name>
</gene>
<dbReference type="InterPro" id="IPR029057">
    <property type="entry name" value="PRTase-like"/>
</dbReference>
<proteinExistence type="predicted"/>
<dbReference type="OrthoDB" id="5244859at2"/>
<dbReference type="Gene3D" id="3.40.50.2020">
    <property type="match status" value="1"/>
</dbReference>
<name>A0A7Z1ATB5_9PSEU</name>
<reference evidence="1 2" key="1">
    <citation type="submission" date="2016-12" db="EMBL/GenBank/DDBJ databases">
        <title>The draft genome sequence of Actinophytocola xinjiangensis.</title>
        <authorList>
            <person name="Wang W."/>
            <person name="Yuan L."/>
        </authorList>
    </citation>
    <scope>NUCLEOTIDE SEQUENCE [LARGE SCALE GENOMIC DNA]</scope>
    <source>
        <strain evidence="1 2">CGMCC 4.4663</strain>
    </source>
</reference>
<evidence type="ECO:0000313" key="2">
    <source>
        <dbReference type="Proteomes" id="UP000185696"/>
    </source>
</evidence>
<organism evidence="1 2">
    <name type="scientific">Actinophytocola xinjiangensis</name>
    <dbReference type="NCBI Taxonomy" id="485602"/>
    <lineage>
        <taxon>Bacteria</taxon>
        <taxon>Bacillati</taxon>
        <taxon>Actinomycetota</taxon>
        <taxon>Actinomycetes</taxon>
        <taxon>Pseudonocardiales</taxon>
        <taxon>Pseudonocardiaceae</taxon>
    </lineage>
</organism>
<comment type="caution">
    <text evidence="1">The sequence shown here is derived from an EMBL/GenBank/DDBJ whole genome shotgun (WGS) entry which is preliminary data.</text>
</comment>
<dbReference type="SUPFAM" id="SSF53271">
    <property type="entry name" value="PRTase-like"/>
    <property type="match status" value="1"/>
</dbReference>
<evidence type="ECO:0000313" key="1">
    <source>
        <dbReference type="EMBL" id="OLF04637.1"/>
    </source>
</evidence>
<dbReference type="PANTHER" id="PTHR47505:SF1">
    <property type="entry name" value="DNA UTILIZATION PROTEIN YHGH"/>
    <property type="match status" value="1"/>
</dbReference>
<dbReference type="InterPro" id="IPR051910">
    <property type="entry name" value="ComF/GntX_DNA_util-trans"/>
</dbReference>
<dbReference type="Proteomes" id="UP000185696">
    <property type="component" value="Unassembled WGS sequence"/>
</dbReference>
<sequence length="217" mass="21917">MRSFRSVVDLVLPSRCAGCAAPGGPWCRRCAASFGPPFAVARPSLPPAYALADYAGAPRRAVLAYKERSRRELAVHLARPVAAAVRLIGATPRAGPLVLVPAPSRPAAARRRGGQHMAGLARRCAASLRGRGLPVTVACAVRLDGRALDSVGLDAVARAANLAGSVHAVAGRLPSRGARVILLDDVITTGATAAACVAALAGAGVTVSAVLALTVTG</sequence>
<dbReference type="PANTHER" id="PTHR47505">
    <property type="entry name" value="DNA UTILIZATION PROTEIN YHGH"/>
    <property type="match status" value="1"/>
</dbReference>
<dbReference type="RefSeq" id="WP_075138260.1">
    <property type="nucleotide sequence ID" value="NZ_MSIF01000040.1"/>
</dbReference>
<accession>A0A7Z1ATB5</accession>
<dbReference type="EMBL" id="MSIF01000040">
    <property type="protein sequence ID" value="OLF04637.1"/>
    <property type="molecule type" value="Genomic_DNA"/>
</dbReference>
<evidence type="ECO:0008006" key="3">
    <source>
        <dbReference type="Google" id="ProtNLM"/>
    </source>
</evidence>
<dbReference type="AlphaFoldDB" id="A0A7Z1ATB5"/>
<keyword evidence="2" id="KW-1185">Reference proteome</keyword>